<gene>
    <name evidence="1" type="ordered locus">MROS_1654</name>
</gene>
<dbReference type="EMBL" id="CP003557">
    <property type="protein sequence ID" value="AFN74888.1"/>
    <property type="molecule type" value="Genomic_DNA"/>
</dbReference>
<evidence type="ECO:0000313" key="1">
    <source>
        <dbReference type="EMBL" id="AFN74888.1"/>
    </source>
</evidence>
<dbReference type="RefSeq" id="WP_014856322.1">
    <property type="nucleotide sequence ID" value="NC_018178.1"/>
</dbReference>
<dbReference type="OrthoDB" id="9807379at2"/>
<sequence>MSYREQKKYFEILKRYERKFDPREREDYKMLLKRHKDDEDLDKLSFERLENLYIKYHVNREKVNLDHLFKKPEDKSDE</sequence>
<proteinExistence type="predicted"/>
<protein>
    <submittedName>
        <fullName evidence="1">Uncharacterized protein</fullName>
    </submittedName>
</protein>
<reference evidence="1 2" key="1">
    <citation type="journal article" date="2013" name="PLoS ONE">
        <title>Genomic analysis of Melioribacter roseus, facultatively anaerobic organotrophic bacterium representing a novel deep lineage within Bacteriodetes/Chlorobi group.</title>
        <authorList>
            <person name="Kadnikov V.V."/>
            <person name="Mardanov A.V."/>
            <person name="Podosokorskaya O.A."/>
            <person name="Gavrilov S.N."/>
            <person name="Kublanov I.V."/>
            <person name="Beletsky A.V."/>
            <person name="Bonch-Osmolovskaya E.A."/>
            <person name="Ravin N.V."/>
        </authorList>
    </citation>
    <scope>NUCLEOTIDE SEQUENCE [LARGE SCALE GENOMIC DNA]</scope>
    <source>
        <strain evidence="2">JCM 17771 / P3M-2</strain>
    </source>
</reference>
<dbReference type="STRING" id="1191523.MROS_1654"/>
<dbReference type="HOGENOM" id="CLU_2682848_0_0_10"/>
<dbReference type="AlphaFoldDB" id="I7A0Y1"/>
<keyword evidence="2" id="KW-1185">Reference proteome</keyword>
<evidence type="ECO:0000313" key="2">
    <source>
        <dbReference type="Proteomes" id="UP000009011"/>
    </source>
</evidence>
<dbReference type="Proteomes" id="UP000009011">
    <property type="component" value="Chromosome"/>
</dbReference>
<accession>I7A0Y1</accession>
<dbReference type="KEGG" id="mro:MROS_1654"/>
<organism evidence="1 2">
    <name type="scientific">Melioribacter roseus (strain DSM 23840 / JCM 17771 / VKM B-2668 / P3M-2)</name>
    <dbReference type="NCBI Taxonomy" id="1191523"/>
    <lineage>
        <taxon>Bacteria</taxon>
        <taxon>Pseudomonadati</taxon>
        <taxon>Ignavibacteriota</taxon>
        <taxon>Ignavibacteria</taxon>
        <taxon>Ignavibacteriales</taxon>
        <taxon>Melioribacteraceae</taxon>
        <taxon>Melioribacter</taxon>
    </lineage>
</organism>
<name>I7A0Y1_MELRP</name>